<dbReference type="GeneID" id="20322048"/>
<accession>A0A075AA47</accession>
<keyword evidence="3" id="KW-1185">Reference proteome</keyword>
<dbReference type="Proteomes" id="UP000054324">
    <property type="component" value="Unassembled WGS sequence"/>
</dbReference>
<feature type="compositionally biased region" description="Polar residues" evidence="1">
    <location>
        <begin position="17"/>
        <end position="30"/>
    </location>
</feature>
<dbReference type="AlphaFoldDB" id="A0A075AA47"/>
<dbReference type="KEGG" id="ovi:T265_07869"/>
<gene>
    <name evidence="2" type="ORF">T265_07869</name>
</gene>
<evidence type="ECO:0000313" key="3">
    <source>
        <dbReference type="Proteomes" id="UP000054324"/>
    </source>
</evidence>
<organism evidence="2 3">
    <name type="scientific">Opisthorchis viverrini</name>
    <name type="common">Southeast Asian liver fluke</name>
    <dbReference type="NCBI Taxonomy" id="6198"/>
    <lineage>
        <taxon>Eukaryota</taxon>
        <taxon>Metazoa</taxon>
        <taxon>Spiralia</taxon>
        <taxon>Lophotrochozoa</taxon>
        <taxon>Platyhelminthes</taxon>
        <taxon>Trematoda</taxon>
        <taxon>Digenea</taxon>
        <taxon>Opisthorchiida</taxon>
        <taxon>Opisthorchiata</taxon>
        <taxon>Opisthorchiidae</taxon>
        <taxon>Opisthorchis</taxon>
    </lineage>
</organism>
<dbReference type="EMBL" id="KL596809">
    <property type="protein sequence ID" value="KER24439.1"/>
    <property type="molecule type" value="Genomic_DNA"/>
</dbReference>
<sequence length="115" mass="12793">MHTSQTNDNPRKDIYNSDMSNANSPTTDVSNYGVYKPRDGIPKLHTCSNTDKNNPPLLDECAMHQTRCYGQSGSCRRMMQQSISVVSVRPKQYTVSKIGKRGVAALNTRAISDIK</sequence>
<reference evidence="2 3" key="1">
    <citation type="submission" date="2013-11" db="EMBL/GenBank/DDBJ databases">
        <title>Opisthorchis viverrini - life in the bile duct.</title>
        <authorList>
            <person name="Young N.D."/>
            <person name="Nagarajan N."/>
            <person name="Lin S.J."/>
            <person name="Korhonen P.K."/>
            <person name="Jex A.R."/>
            <person name="Hall R.S."/>
            <person name="Safavi-Hemami H."/>
            <person name="Kaewkong W."/>
            <person name="Bertrand D."/>
            <person name="Gao S."/>
            <person name="Seet Q."/>
            <person name="Wongkham S."/>
            <person name="Teh B.T."/>
            <person name="Wongkham C."/>
            <person name="Intapan P.M."/>
            <person name="Maleewong W."/>
            <person name="Yang X."/>
            <person name="Hu M."/>
            <person name="Wang Z."/>
            <person name="Hofmann A."/>
            <person name="Sternberg P.W."/>
            <person name="Tan P."/>
            <person name="Wang J."/>
            <person name="Gasser R.B."/>
        </authorList>
    </citation>
    <scope>NUCLEOTIDE SEQUENCE [LARGE SCALE GENOMIC DNA]</scope>
</reference>
<protein>
    <submittedName>
        <fullName evidence="2">Uncharacterized protein</fullName>
    </submittedName>
</protein>
<proteinExistence type="predicted"/>
<evidence type="ECO:0000313" key="2">
    <source>
        <dbReference type="EMBL" id="KER24439.1"/>
    </source>
</evidence>
<dbReference type="RefSeq" id="XP_009171783.1">
    <property type="nucleotide sequence ID" value="XM_009173519.1"/>
</dbReference>
<dbReference type="CTD" id="20322048"/>
<name>A0A075AA47_OPIVI</name>
<evidence type="ECO:0000256" key="1">
    <source>
        <dbReference type="SAM" id="MobiDB-lite"/>
    </source>
</evidence>
<feature type="region of interest" description="Disordered" evidence="1">
    <location>
        <begin position="1"/>
        <end position="35"/>
    </location>
</feature>